<dbReference type="InterPro" id="IPR002559">
    <property type="entry name" value="Transposase_11"/>
</dbReference>
<dbReference type="NCBIfam" id="NF033559">
    <property type="entry name" value="transpos_IS1634"/>
    <property type="match status" value="1"/>
</dbReference>
<proteinExistence type="predicted"/>
<evidence type="ECO:0000313" key="2">
    <source>
        <dbReference type="EMBL" id="PIY32473.1"/>
    </source>
</evidence>
<name>A0A2M7PPC1_9BACT</name>
<dbReference type="PANTHER" id="PTHR34614">
    <property type="match status" value="1"/>
</dbReference>
<protein>
    <submittedName>
        <fullName evidence="2">Transposase</fullName>
    </submittedName>
</protein>
<dbReference type="GO" id="GO:0006313">
    <property type="term" value="P:DNA transposition"/>
    <property type="evidence" value="ECO:0007669"/>
    <property type="project" value="InterPro"/>
</dbReference>
<organism evidence="2 3">
    <name type="scientific">Candidatus Infernicultor aquiphilus</name>
    <dbReference type="NCBI Taxonomy" id="1805029"/>
    <lineage>
        <taxon>Bacteria</taxon>
        <taxon>Pseudomonadati</taxon>
        <taxon>Atribacterota</taxon>
        <taxon>Candidatus Phoenicimicrobiia</taxon>
        <taxon>Candidatus Pheonicimicrobiales</taxon>
        <taxon>Candidatus Phoenicimicrobiaceae</taxon>
        <taxon>Candidatus Infernicultor</taxon>
    </lineage>
</organism>
<evidence type="ECO:0000259" key="1">
    <source>
        <dbReference type="Pfam" id="PF01609"/>
    </source>
</evidence>
<reference evidence="2 3" key="1">
    <citation type="submission" date="2017-09" db="EMBL/GenBank/DDBJ databases">
        <title>Depth-based differentiation of microbial function through sediment-hosted aquifers and enrichment of novel symbionts in the deep terrestrial subsurface.</title>
        <authorList>
            <person name="Probst A.J."/>
            <person name="Ladd B."/>
            <person name="Jarett J.K."/>
            <person name="Geller-Mcgrath D.E."/>
            <person name="Sieber C.M."/>
            <person name="Emerson J.B."/>
            <person name="Anantharaman K."/>
            <person name="Thomas B.C."/>
            <person name="Malmstrom R."/>
            <person name="Stieglmeier M."/>
            <person name="Klingl A."/>
            <person name="Woyke T."/>
            <person name="Ryan C.M."/>
            <person name="Banfield J.F."/>
        </authorList>
    </citation>
    <scope>NUCLEOTIDE SEQUENCE [LARGE SCALE GENOMIC DNA]</scope>
    <source>
        <strain evidence="2">CG_4_10_14_3_um_filter_34_13</strain>
    </source>
</reference>
<feature type="domain" description="Transposase IS4-like" evidence="1">
    <location>
        <begin position="209"/>
        <end position="489"/>
    </location>
</feature>
<dbReference type="RefSeq" id="WP_406607605.1">
    <property type="nucleotide sequence ID" value="NZ_PFKO01000216.1"/>
</dbReference>
<dbReference type="InterPro" id="IPR047654">
    <property type="entry name" value="IS1634_transpos"/>
</dbReference>
<dbReference type="GO" id="GO:0004803">
    <property type="term" value="F:transposase activity"/>
    <property type="evidence" value="ECO:0007669"/>
    <property type="project" value="InterPro"/>
</dbReference>
<dbReference type="PANTHER" id="PTHR34614:SF2">
    <property type="entry name" value="TRANSPOSASE IS4-LIKE DOMAIN-CONTAINING PROTEIN"/>
    <property type="match status" value="1"/>
</dbReference>
<sequence>MATLQKRKSRGHNYWSIVESRRVNGKPRPVILEYLGSAATLLKRLKGGIPKKVRSYSHGLVAVMLNIAEELQVVPSINRHIKGKQLRDGFTVGGSLLLAAIGRVCNPTSKRNWYGGWARYTSLSYLLRMSLSKLDSQHFWDQMEAFPLSAIHQVEEDILKVLIEKEGITLDTLLYDTSNFFTYIDSNNQRCSLAQRGRNKQKRMDLRQFGLLLLVSRDQIPLFHQVYQGNLSDKAVFKDNFQKILARFKAIAGSLENITLVFDQGNKSKKILKNVDQNIHFVGALSPYQHKDLIKEANNNLNIISVNNYELECYRLRTRIWELDLTCVVYISEKLRKGQIKGLEQDIKKISAKLHKWKENIQQPTKKGKKRSQEDLEKKIKLLTTGIPENLICWRLEHLQEDAFDLDFWVDKKEFDLLKDHKFGRRILITNQHGWSTKEIILAYWGQSKIENVFKRIKNPFHLALRPQYHWTDQKIEVHVFICLLALLLVMVASKRAREKVGFTGTPDALLEKLSAIRLATFIESHLQKTKGIYKTVYRLENMDPDIKVLAEGMGLSELKLKTKIPFSVYN</sequence>
<dbReference type="GO" id="GO:0003677">
    <property type="term" value="F:DNA binding"/>
    <property type="evidence" value="ECO:0007669"/>
    <property type="project" value="InterPro"/>
</dbReference>
<accession>A0A2M7PPC1</accession>
<dbReference type="EMBL" id="PFKO01000216">
    <property type="protein sequence ID" value="PIY32473.1"/>
    <property type="molecule type" value="Genomic_DNA"/>
</dbReference>
<comment type="caution">
    <text evidence="2">The sequence shown here is derived from an EMBL/GenBank/DDBJ whole genome shotgun (WGS) entry which is preliminary data.</text>
</comment>
<dbReference type="Pfam" id="PF01609">
    <property type="entry name" value="DDE_Tnp_1"/>
    <property type="match status" value="1"/>
</dbReference>
<gene>
    <name evidence="2" type="ORF">COZ07_05545</name>
</gene>
<dbReference type="Proteomes" id="UP000230646">
    <property type="component" value="Unassembled WGS sequence"/>
</dbReference>
<evidence type="ECO:0000313" key="3">
    <source>
        <dbReference type="Proteomes" id="UP000230646"/>
    </source>
</evidence>
<dbReference type="AlphaFoldDB" id="A0A2M7PPC1"/>